<keyword evidence="4" id="KW-1185">Reference proteome</keyword>
<feature type="region of interest" description="Disordered" evidence="1">
    <location>
        <begin position="379"/>
        <end position="441"/>
    </location>
</feature>
<gene>
    <name evidence="3" type="ORF">LIER_40765</name>
</gene>
<feature type="compositionally biased region" description="Acidic residues" evidence="1">
    <location>
        <begin position="384"/>
        <end position="398"/>
    </location>
</feature>
<evidence type="ECO:0000313" key="3">
    <source>
        <dbReference type="EMBL" id="GAA0169469.1"/>
    </source>
</evidence>
<evidence type="ECO:0000256" key="1">
    <source>
        <dbReference type="SAM" id="MobiDB-lite"/>
    </source>
</evidence>
<comment type="caution">
    <text evidence="3">The sequence shown here is derived from an EMBL/GenBank/DDBJ whole genome shotgun (WGS) entry which is preliminary data.</text>
</comment>
<feature type="compositionally biased region" description="Low complexity" evidence="1">
    <location>
        <begin position="405"/>
        <end position="434"/>
    </location>
</feature>
<name>A0AAV3QZI9_LITER</name>
<proteinExistence type="predicted"/>
<dbReference type="InterPro" id="IPR012337">
    <property type="entry name" value="RNaseH-like_sf"/>
</dbReference>
<evidence type="ECO:0000259" key="2">
    <source>
        <dbReference type="PROSITE" id="PS50994"/>
    </source>
</evidence>
<sequence length="441" mass="50392">MQVSEKGLTVMFGKDICKIYHPTKGLIIQSHMRSNRMFTVNTETKCLEAAEKKCLQTTTDDLSKLWHQRYGHLSYKGLNTLHEKKMVQSMPNFKTEKLTCADCLSGKQTRKAIPHHTSWRANNVLELVYADLCGPITPPSSSGKRYFLNIVDDFSRKGWLYLLSCKSETFEHFKKFQNLVENETGMSIKCFRSDRGGEFNSAEFNAYCEEKGIKRQLTTAYTPQQNGVAERRNRTIMNIVRSFLAAKKMPKLFWSEAAMWTCHVLNRCPTTAVEGITPQEAWSKVKPSVDHFKVWGCLAHTHVPKEKRNKLDRRSTICIFIGTCSNTKGYRMYDVEQKRVIISRDVVFEEDKRWEWGSEHKKQVDNELILDDFYAEIQPVQPPPEEDQPEFDNGDEDDNHSNSTGESADNAAGNEGNSSSTSSESNISSSSGDSPVQRRIH</sequence>
<feature type="domain" description="Integrase catalytic" evidence="2">
    <location>
        <begin position="110"/>
        <end position="286"/>
    </location>
</feature>
<dbReference type="Pfam" id="PF13976">
    <property type="entry name" value="gag_pre-integrs"/>
    <property type="match status" value="1"/>
</dbReference>
<dbReference type="Gene3D" id="3.30.420.10">
    <property type="entry name" value="Ribonuclease H-like superfamily/Ribonuclease H"/>
    <property type="match status" value="1"/>
</dbReference>
<dbReference type="PANTHER" id="PTHR42648:SF18">
    <property type="entry name" value="RETROTRANSPOSON, UNCLASSIFIED-LIKE PROTEIN"/>
    <property type="match status" value="1"/>
</dbReference>
<dbReference type="InterPro" id="IPR057670">
    <property type="entry name" value="SH3_retrovirus"/>
</dbReference>
<evidence type="ECO:0000313" key="4">
    <source>
        <dbReference type="Proteomes" id="UP001454036"/>
    </source>
</evidence>
<organism evidence="3 4">
    <name type="scientific">Lithospermum erythrorhizon</name>
    <name type="common">Purple gromwell</name>
    <name type="synonym">Lithospermum officinale var. erythrorhizon</name>
    <dbReference type="NCBI Taxonomy" id="34254"/>
    <lineage>
        <taxon>Eukaryota</taxon>
        <taxon>Viridiplantae</taxon>
        <taxon>Streptophyta</taxon>
        <taxon>Embryophyta</taxon>
        <taxon>Tracheophyta</taxon>
        <taxon>Spermatophyta</taxon>
        <taxon>Magnoliopsida</taxon>
        <taxon>eudicotyledons</taxon>
        <taxon>Gunneridae</taxon>
        <taxon>Pentapetalae</taxon>
        <taxon>asterids</taxon>
        <taxon>lamiids</taxon>
        <taxon>Boraginales</taxon>
        <taxon>Boraginaceae</taxon>
        <taxon>Boraginoideae</taxon>
        <taxon>Lithospermeae</taxon>
        <taxon>Lithospermum</taxon>
    </lineage>
</organism>
<dbReference type="SUPFAM" id="SSF53098">
    <property type="entry name" value="Ribonuclease H-like"/>
    <property type="match status" value="1"/>
</dbReference>
<dbReference type="Pfam" id="PF25597">
    <property type="entry name" value="SH3_retrovirus"/>
    <property type="match status" value="1"/>
</dbReference>
<dbReference type="Pfam" id="PF00665">
    <property type="entry name" value="rve"/>
    <property type="match status" value="1"/>
</dbReference>
<dbReference type="GO" id="GO:0015074">
    <property type="term" value="P:DNA integration"/>
    <property type="evidence" value="ECO:0007669"/>
    <property type="project" value="InterPro"/>
</dbReference>
<protein>
    <recommendedName>
        <fullName evidence="2">Integrase catalytic domain-containing protein</fullName>
    </recommendedName>
</protein>
<dbReference type="Proteomes" id="UP001454036">
    <property type="component" value="Unassembled WGS sequence"/>
</dbReference>
<reference evidence="3 4" key="1">
    <citation type="submission" date="2024-01" db="EMBL/GenBank/DDBJ databases">
        <title>The complete chloroplast genome sequence of Lithospermum erythrorhizon: insights into the phylogenetic relationship among Boraginaceae species and the maternal lineages of purple gromwells.</title>
        <authorList>
            <person name="Okada T."/>
            <person name="Watanabe K."/>
        </authorList>
    </citation>
    <scope>NUCLEOTIDE SEQUENCE [LARGE SCALE GENOMIC DNA]</scope>
</reference>
<dbReference type="InterPro" id="IPR036397">
    <property type="entry name" value="RNaseH_sf"/>
</dbReference>
<dbReference type="InterPro" id="IPR001584">
    <property type="entry name" value="Integrase_cat-core"/>
</dbReference>
<dbReference type="AlphaFoldDB" id="A0AAV3QZI9"/>
<dbReference type="InterPro" id="IPR039537">
    <property type="entry name" value="Retrotran_Ty1/copia-like"/>
</dbReference>
<dbReference type="InterPro" id="IPR025724">
    <property type="entry name" value="GAG-pre-integrase_dom"/>
</dbReference>
<dbReference type="PROSITE" id="PS50994">
    <property type="entry name" value="INTEGRASE"/>
    <property type="match status" value="1"/>
</dbReference>
<dbReference type="PANTHER" id="PTHR42648">
    <property type="entry name" value="TRANSPOSASE, PUTATIVE-RELATED"/>
    <property type="match status" value="1"/>
</dbReference>
<dbReference type="EMBL" id="BAABME010024097">
    <property type="protein sequence ID" value="GAA0169469.1"/>
    <property type="molecule type" value="Genomic_DNA"/>
</dbReference>
<accession>A0AAV3QZI9</accession>
<dbReference type="GO" id="GO:0003676">
    <property type="term" value="F:nucleic acid binding"/>
    <property type="evidence" value="ECO:0007669"/>
    <property type="project" value="InterPro"/>
</dbReference>